<dbReference type="OrthoDB" id="48476at2759"/>
<name>K0S4R5_THAOC</name>
<dbReference type="InterPro" id="IPR007065">
    <property type="entry name" value="HPP"/>
</dbReference>
<sequence>MKSPSDSPVQKPAVRGYVRRPTIHDTSAMDALRNSLNHSRHGSLNLSRHGSSSHHGSLNLSRHGSSSHPDSSEALPNSLSSSRRCSLDEDDDEEAQDDEEEETDPHSKRFQQAIIDACHDAFGVIGVDVWLHDEEEGGFHHAPGGYYRNKNYRPKGYKENLALERIEDENCVNFVPPTKQIPGAGLAGYFWSQVGNRTNFLGKDRQDRNIWRDTAAIVNDPDQPPYPRMAMLEQAGYGKACGVPFDIRGHRGVVLYFARATADRNQLTELANDMHLRVSADLIGAISANSITSEAILLSKGDRLAKTMRRIRAKLTAILVFSKWFKEPAGEIPDVDAVKVRVDLDGNLTPSFRKMVSHEFQQRMRKSYRLRMTESVVNSVRQKARLMAEKSRGGNVQPPPPMPWVQSVWVFSGAFLTLLLLSALSAAFTDSTGYSIVLGPFGALMTLQYGLTPAPASQPRNALYGQVISLSIALVVNLFMPAGWIRVPFTTALAIAAMCKMGITHPPAGAAAAIFASSNKFDGVYFSLMLLGNLMAISTSILINNLNDKKQYPMYYAFVKEGTKDRIVNGLECVLPYFKRRKLEREQEMRDELNMSLHYTLTEFNKQRSSRFLKGL</sequence>
<dbReference type="AlphaFoldDB" id="K0S4R5"/>
<feature type="transmembrane region" description="Helical" evidence="2">
    <location>
        <begin position="408"/>
        <end position="427"/>
    </location>
</feature>
<accession>K0S4R5</accession>
<dbReference type="Pfam" id="PF04982">
    <property type="entry name" value="TM_HPP"/>
    <property type="match status" value="1"/>
</dbReference>
<organism evidence="4 5">
    <name type="scientific">Thalassiosira oceanica</name>
    <name type="common">Marine diatom</name>
    <dbReference type="NCBI Taxonomy" id="159749"/>
    <lineage>
        <taxon>Eukaryota</taxon>
        <taxon>Sar</taxon>
        <taxon>Stramenopiles</taxon>
        <taxon>Ochrophyta</taxon>
        <taxon>Bacillariophyta</taxon>
        <taxon>Coscinodiscophyceae</taxon>
        <taxon>Thalassiosirophycidae</taxon>
        <taxon>Thalassiosirales</taxon>
        <taxon>Thalassiosiraceae</taxon>
        <taxon>Thalassiosira</taxon>
    </lineage>
</organism>
<dbReference type="Proteomes" id="UP000266841">
    <property type="component" value="Unassembled WGS sequence"/>
</dbReference>
<proteinExistence type="predicted"/>
<evidence type="ECO:0000259" key="3">
    <source>
        <dbReference type="Pfam" id="PF04982"/>
    </source>
</evidence>
<keyword evidence="2" id="KW-0812">Transmembrane</keyword>
<feature type="transmembrane region" description="Helical" evidence="2">
    <location>
        <begin position="434"/>
        <end position="451"/>
    </location>
</feature>
<evidence type="ECO:0000256" key="1">
    <source>
        <dbReference type="SAM" id="MobiDB-lite"/>
    </source>
</evidence>
<comment type="caution">
    <text evidence="4">The sequence shown here is derived from an EMBL/GenBank/DDBJ whole genome shotgun (WGS) entry which is preliminary data.</text>
</comment>
<protein>
    <recommendedName>
        <fullName evidence="3">HPP transmembrane region domain-containing protein</fullName>
    </recommendedName>
</protein>
<keyword evidence="5" id="KW-1185">Reference proteome</keyword>
<keyword evidence="2" id="KW-0472">Membrane</keyword>
<evidence type="ECO:0000256" key="2">
    <source>
        <dbReference type="SAM" id="Phobius"/>
    </source>
</evidence>
<feature type="compositionally biased region" description="Low complexity" evidence="1">
    <location>
        <begin position="42"/>
        <end position="82"/>
    </location>
</feature>
<dbReference type="InterPro" id="IPR058581">
    <property type="entry name" value="TM_HPP"/>
</dbReference>
<feature type="domain" description="HPP transmembrane region" evidence="3">
    <location>
        <begin position="400"/>
        <end position="553"/>
    </location>
</feature>
<dbReference type="PANTHER" id="PTHR33741">
    <property type="entry name" value="TRANSMEMBRANE PROTEIN DDB_G0269096-RELATED"/>
    <property type="match status" value="1"/>
</dbReference>
<feature type="transmembrane region" description="Helical" evidence="2">
    <location>
        <begin position="463"/>
        <end position="480"/>
    </location>
</feature>
<feature type="region of interest" description="Disordered" evidence="1">
    <location>
        <begin position="1"/>
        <end position="108"/>
    </location>
</feature>
<evidence type="ECO:0000313" key="5">
    <source>
        <dbReference type="Proteomes" id="UP000266841"/>
    </source>
</evidence>
<feature type="compositionally biased region" description="Acidic residues" evidence="1">
    <location>
        <begin position="88"/>
        <end position="103"/>
    </location>
</feature>
<keyword evidence="2" id="KW-1133">Transmembrane helix</keyword>
<gene>
    <name evidence="4" type="ORF">THAOC_18464</name>
</gene>
<reference evidence="4 5" key="1">
    <citation type="journal article" date="2012" name="Genome Biol.">
        <title>Genome and low-iron response of an oceanic diatom adapted to chronic iron limitation.</title>
        <authorList>
            <person name="Lommer M."/>
            <person name="Specht M."/>
            <person name="Roy A.S."/>
            <person name="Kraemer L."/>
            <person name="Andreson R."/>
            <person name="Gutowska M.A."/>
            <person name="Wolf J."/>
            <person name="Bergner S.V."/>
            <person name="Schilhabel M.B."/>
            <person name="Klostermeier U.C."/>
            <person name="Beiko R.G."/>
            <person name="Rosenstiel P."/>
            <person name="Hippler M."/>
            <person name="Laroche J."/>
        </authorList>
    </citation>
    <scope>NUCLEOTIDE SEQUENCE [LARGE SCALE GENOMIC DNA]</scope>
    <source>
        <strain evidence="4 5">CCMP1005</strain>
    </source>
</reference>
<feature type="transmembrane region" description="Helical" evidence="2">
    <location>
        <begin position="492"/>
        <end position="517"/>
    </location>
</feature>
<feature type="transmembrane region" description="Helical" evidence="2">
    <location>
        <begin position="523"/>
        <end position="544"/>
    </location>
</feature>
<dbReference type="PANTHER" id="PTHR33741:SF5">
    <property type="entry name" value="TRANSMEMBRANE PROTEIN DDB_G0269096-RELATED"/>
    <property type="match status" value="1"/>
</dbReference>
<dbReference type="EMBL" id="AGNL01020398">
    <property type="protein sequence ID" value="EJK61098.1"/>
    <property type="molecule type" value="Genomic_DNA"/>
</dbReference>
<evidence type="ECO:0000313" key="4">
    <source>
        <dbReference type="EMBL" id="EJK61098.1"/>
    </source>
</evidence>